<keyword evidence="2" id="KW-0863">Zinc-finger</keyword>
<dbReference type="InterPro" id="IPR020458">
    <property type="entry name" value="Znf_DskA_TraR_CS"/>
</dbReference>
<proteinExistence type="predicted"/>
<dbReference type="InterPro" id="IPR000962">
    <property type="entry name" value="Znf_DskA_TraR"/>
</dbReference>
<dbReference type="AlphaFoldDB" id="A0A7D3VWK5"/>
<accession>A0A7D3VWK5</accession>
<organism evidence="7 8">
    <name type="scientific">Actinomadura verrucosospora</name>
    <dbReference type="NCBI Taxonomy" id="46165"/>
    <lineage>
        <taxon>Bacteria</taxon>
        <taxon>Bacillati</taxon>
        <taxon>Actinomycetota</taxon>
        <taxon>Actinomycetes</taxon>
        <taxon>Streptosporangiales</taxon>
        <taxon>Thermomonosporaceae</taxon>
        <taxon>Actinomadura</taxon>
    </lineage>
</organism>
<evidence type="ECO:0000313" key="7">
    <source>
        <dbReference type="EMBL" id="QKG20771.1"/>
    </source>
</evidence>
<dbReference type="RefSeq" id="WP_216858384.1">
    <property type="nucleotide sequence ID" value="NZ_CP053892.1"/>
</dbReference>
<dbReference type="EMBL" id="CP053892">
    <property type="protein sequence ID" value="QKG20771.1"/>
    <property type="molecule type" value="Genomic_DNA"/>
</dbReference>
<dbReference type="PROSITE" id="PS51128">
    <property type="entry name" value="ZF_DKSA_2"/>
    <property type="match status" value="1"/>
</dbReference>
<evidence type="ECO:0000256" key="5">
    <source>
        <dbReference type="SAM" id="MobiDB-lite"/>
    </source>
</evidence>
<dbReference type="PROSITE" id="PS01102">
    <property type="entry name" value="ZF_DKSA_1"/>
    <property type="match status" value="1"/>
</dbReference>
<keyword evidence="8" id="KW-1185">Reference proteome</keyword>
<protein>
    <submittedName>
        <fullName evidence="7">Molecular chaperone DnaK</fullName>
    </submittedName>
</protein>
<gene>
    <name evidence="7" type="ORF">ACTIVE_2409</name>
</gene>
<feature type="compositionally biased region" description="Polar residues" evidence="5">
    <location>
        <begin position="44"/>
        <end position="55"/>
    </location>
</feature>
<dbReference type="Gene3D" id="1.20.120.910">
    <property type="entry name" value="DksA, coiled-coil domain"/>
    <property type="match status" value="1"/>
</dbReference>
<reference evidence="7 8" key="1">
    <citation type="submission" date="2020-05" db="EMBL/GenBank/DDBJ databases">
        <title>Actinomadura verrucosospora NRRL-B18236 (PFL_A860) Genome sequencing and assembly.</title>
        <authorList>
            <person name="Samborskyy M."/>
        </authorList>
    </citation>
    <scope>NUCLEOTIDE SEQUENCE [LARGE SCALE GENOMIC DNA]</scope>
    <source>
        <strain evidence="7 8">NRRL:B18236</strain>
    </source>
</reference>
<feature type="compositionally biased region" description="Basic and acidic residues" evidence="5">
    <location>
        <begin position="19"/>
        <end position="32"/>
    </location>
</feature>
<keyword evidence="1" id="KW-0479">Metal-binding</keyword>
<feature type="compositionally biased region" description="Low complexity" evidence="5">
    <location>
        <begin position="1"/>
        <end position="18"/>
    </location>
</feature>
<evidence type="ECO:0000259" key="6">
    <source>
        <dbReference type="Pfam" id="PF01258"/>
    </source>
</evidence>
<dbReference type="GO" id="GO:0008270">
    <property type="term" value="F:zinc ion binding"/>
    <property type="evidence" value="ECO:0007669"/>
    <property type="project" value="UniProtKB-KW"/>
</dbReference>
<evidence type="ECO:0000256" key="3">
    <source>
        <dbReference type="ARBA" id="ARBA00022833"/>
    </source>
</evidence>
<evidence type="ECO:0000313" key="8">
    <source>
        <dbReference type="Proteomes" id="UP000501240"/>
    </source>
</evidence>
<dbReference type="Pfam" id="PF01258">
    <property type="entry name" value="zf-dskA_traR"/>
    <property type="match status" value="1"/>
</dbReference>
<dbReference type="SUPFAM" id="SSF57716">
    <property type="entry name" value="Glucocorticoid receptor-like (DNA-binding domain)"/>
    <property type="match status" value="1"/>
</dbReference>
<evidence type="ECO:0000256" key="2">
    <source>
        <dbReference type="ARBA" id="ARBA00022771"/>
    </source>
</evidence>
<keyword evidence="3" id="KW-0862">Zinc</keyword>
<feature type="zinc finger region" description="dksA C4-type" evidence="4">
    <location>
        <begin position="86"/>
        <end position="110"/>
    </location>
</feature>
<feature type="region of interest" description="Disordered" evidence="5">
    <location>
        <begin position="1"/>
        <end position="56"/>
    </location>
</feature>
<dbReference type="PANTHER" id="PTHR33823">
    <property type="entry name" value="RNA POLYMERASE-BINDING TRANSCRIPTION FACTOR DKSA-RELATED"/>
    <property type="match status" value="1"/>
</dbReference>
<dbReference type="PANTHER" id="PTHR33823:SF4">
    <property type="entry name" value="GENERAL STRESS PROTEIN 16O"/>
    <property type="match status" value="1"/>
</dbReference>
<dbReference type="Proteomes" id="UP000501240">
    <property type="component" value="Chromosome"/>
</dbReference>
<evidence type="ECO:0000256" key="4">
    <source>
        <dbReference type="PROSITE-ProRule" id="PRU00510"/>
    </source>
</evidence>
<feature type="domain" description="Zinc finger DksA/TraR C4-type" evidence="6">
    <location>
        <begin position="81"/>
        <end position="115"/>
    </location>
</feature>
<name>A0A7D3VWK5_ACTVE</name>
<sequence length="119" mass="13133">MTTSVDDGAAGRPALGDAAAREMKQRLEDERRRRASQLGVLEQSVGQTSVEQTEASDYARMENLRESLTEIGSALQRLEEGTYGRCEGCAQPIPAGRLEILPYVRFCVKCQGKKNRSAR</sequence>
<evidence type="ECO:0000256" key="1">
    <source>
        <dbReference type="ARBA" id="ARBA00022723"/>
    </source>
</evidence>